<dbReference type="GO" id="GO:0016787">
    <property type="term" value="F:hydrolase activity"/>
    <property type="evidence" value="ECO:0007669"/>
    <property type="project" value="UniProtKB-KW"/>
</dbReference>
<dbReference type="EMBL" id="CP012622">
    <property type="protein sequence ID" value="ALD66377.1"/>
    <property type="molecule type" value="Genomic_DNA"/>
</dbReference>
<dbReference type="PANTHER" id="PTHR47961:SF6">
    <property type="entry name" value="DNA-DIRECTED DNA POLYMERASE"/>
    <property type="match status" value="1"/>
</dbReference>
<name>A0A0M4KCF2_9MOLU</name>
<dbReference type="InterPro" id="IPR011545">
    <property type="entry name" value="DEAD/DEAH_box_helicase_dom"/>
</dbReference>
<evidence type="ECO:0000256" key="2">
    <source>
        <dbReference type="ARBA" id="ARBA00022801"/>
    </source>
</evidence>
<evidence type="ECO:0000259" key="5">
    <source>
        <dbReference type="PROSITE" id="PS51192"/>
    </source>
</evidence>
<dbReference type="GO" id="GO:0004386">
    <property type="term" value="F:helicase activity"/>
    <property type="evidence" value="ECO:0007669"/>
    <property type="project" value="UniProtKB-KW"/>
</dbReference>
<evidence type="ECO:0000256" key="1">
    <source>
        <dbReference type="ARBA" id="ARBA00022741"/>
    </source>
</evidence>
<dbReference type="RefSeq" id="WP_053946139.1">
    <property type="nucleotide sequence ID" value="NZ_CP012622.1"/>
</dbReference>
<accession>A0A0M4KCF2</accession>
<feature type="domain" description="Helicase ATP-binding" evidence="5">
    <location>
        <begin position="135"/>
        <end position="306"/>
    </location>
</feature>
<evidence type="ECO:0000256" key="3">
    <source>
        <dbReference type="ARBA" id="ARBA00022806"/>
    </source>
</evidence>
<evidence type="ECO:0000313" key="7">
    <source>
        <dbReference type="EMBL" id="ALD66377.1"/>
    </source>
</evidence>
<dbReference type="SUPFAM" id="SSF52540">
    <property type="entry name" value="P-loop containing nucleoside triphosphate hydrolases"/>
    <property type="match status" value="1"/>
</dbReference>
<dbReference type="InterPro" id="IPR050474">
    <property type="entry name" value="Hel308_SKI2-like"/>
</dbReference>
<dbReference type="Pfam" id="PF00270">
    <property type="entry name" value="DEAD"/>
    <property type="match status" value="1"/>
</dbReference>
<reference evidence="7 8" key="1">
    <citation type="journal article" date="2015" name="Genome Announc.">
        <title>Complete Genome Sequence of Spiroplasma cantharicola CC-1T (DSM 21588), a Bacterium Isolated from Soldier Beetle (Cantharis carolinus).</title>
        <authorList>
            <person name="Lo W.S."/>
            <person name="Liu P.Y."/>
            <person name="Kuo C.H."/>
        </authorList>
    </citation>
    <scope>NUCLEOTIDE SEQUENCE [LARGE SCALE GENOMIC DNA]</scope>
    <source>
        <strain evidence="7 8">CC-1</strain>
    </source>
</reference>
<sequence length="823" mass="97613">MNKENYNGFLNYFEMFGALSNLYSLFDKNLLTKIGNLDEKEIGTILGVIKYIIRKDISIEGFERDEQKNSINDILNILDDVLNKFFGNSDDNKQILKQINDLKAKLGYPKKSNNYLLNDNINLFNDQKIFFQNLDYAILKRKNIIISAPTSFGKSFMMREIILKKNMGNFFFIVPTISLQNEYFSEFYKKLLNKDFEKKIYIGIEVVNDHDFNAFNKNIFILTQEKMLSFIRKYENSMLNIDYVVFDEFQEFIMNPFDSRGSIMYSVIEFFNNFNTPHVFAMPLIASPLSKIKKVLQNIEERNYVEIISKIDYSLKDFYLLKNNSTSEKWNIKINDNNIKVAEINEKLKKDHLIKKIIETESNNTTIVFSQKSKIKKKNYDFFNLNSTNFKNNNKILLVLNYIKNNLADERYYIYKALENGVAIHHSDIDFYLKKQIEFLYKNKIIKCIFTTETLAHGVNLNATNFIFDANVSGSVHKSNSRKELTYKNLIGRVGRINNNRGKIFLFKEDKYHKMTKKVEFLDLQLDIDIDTNLNMIKEQIKNHKLISEQSILKMATNFSCFPINEDILKENNYSNSDIQDCKNNEFIYDSSPVPTSSIKDAKKWINDEHILIKKLINANDIKNDSFFNNFLNIYCEKIWNFYGRWYFKKGEATYFIQTLKNKFYGRKLIEEVQYYISKMDNGIFWHRKGKDFEFYTNSPPNDNNEKYQKYNVHSTLGYSTLVDYLTYVRKRYLEYGYTTFISDISHIYEVNFEEKLFEYEFEEIRNKLSNIGIDSDLINKIIINDKEINNISLHLSKINSYKDLIEILTDKELKWIIETCFE</sequence>
<keyword evidence="1" id="KW-0547">Nucleotide-binding</keyword>
<keyword evidence="4" id="KW-0067">ATP-binding</keyword>
<gene>
    <name evidence="7" type="ORF">SCANT_v1c04710</name>
</gene>
<keyword evidence="3 7" id="KW-0347">Helicase</keyword>
<protein>
    <submittedName>
        <fullName evidence="7">Antiviral helicase SKI2</fullName>
    </submittedName>
</protein>
<dbReference type="InterPro" id="IPR001650">
    <property type="entry name" value="Helicase_C-like"/>
</dbReference>
<dbReference type="SMART" id="SM00487">
    <property type="entry name" value="DEXDc"/>
    <property type="match status" value="1"/>
</dbReference>
<evidence type="ECO:0000259" key="6">
    <source>
        <dbReference type="PROSITE" id="PS51194"/>
    </source>
</evidence>
<dbReference type="PROSITE" id="PS51192">
    <property type="entry name" value="HELICASE_ATP_BIND_1"/>
    <property type="match status" value="1"/>
</dbReference>
<dbReference type="OrthoDB" id="9804145at2"/>
<dbReference type="Proteomes" id="UP000063919">
    <property type="component" value="Chromosome"/>
</dbReference>
<evidence type="ECO:0000256" key="4">
    <source>
        <dbReference type="ARBA" id="ARBA00022840"/>
    </source>
</evidence>
<keyword evidence="2" id="KW-0378">Hydrolase</keyword>
<evidence type="ECO:0000313" key="8">
    <source>
        <dbReference type="Proteomes" id="UP000063919"/>
    </source>
</evidence>
<proteinExistence type="predicted"/>
<dbReference type="STRING" id="362837.SCANT_v1c04710"/>
<dbReference type="PROSITE" id="PS51194">
    <property type="entry name" value="HELICASE_CTER"/>
    <property type="match status" value="1"/>
</dbReference>
<dbReference type="AlphaFoldDB" id="A0A0M4KCF2"/>
<dbReference type="PATRIC" id="fig|362837.3.peg.482"/>
<dbReference type="Pfam" id="PF00271">
    <property type="entry name" value="Helicase_C"/>
    <property type="match status" value="1"/>
</dbReference>
<feature type="domain" description="Helicase C-terminal" evidence="6">
    <location>
        <begin position="352"/>
        <end position="545"/>
    </location>
</feature>
<dbReference type="GO" id="GO:0003676">
    <property type="term" value="F:nucleic acid binding"/>
    <property type="evidence" value="ECO:0007669"/>
    <property type="project" value="InterPro"/>
</dbReference>
<dbReference type="KEGG" id="scj:SCANT_v1c04710"/>
<dbReference type="InterPro" id="IPR014001">
    <property type="entry name" value="Helicase_ATP-bd"/>
</dbReference>
<keyword evidence="8" id="KW-1185">Reference proteome</keyword>
<dbReference type="Gene3D" id="3.40.50.300">
    <property type="entry name" value="P-loop containing nucleotide triphosphate hydrolases"/>
    <property type="match status" value="2"/>
</dbReference>
<dbReference type="InterPro" id="IPR027417">
    <property type="entry name" value="P-loop_NTPase"/>
</dbReference>
<dbReference type="SMART" id="SM00490">
    <property type="entry name" value="HELICc"/>
    <property type="match status" value="1"/>
</dbReference>
<dbReference type="PANTHER" id="PTHR47961">
    <property type="entry name" value="DNA POLYMERASE THETA, PUTATIVE (AFU_ORTHOLOGUE AFUA_1G05260)-RELATED"/>
    <property type="match status" value="1"/>
</dbReference>
<organism evidence="7 8">
    <name type="scientific">Spiroplasma cantharicola</name>
    <dbReference type="NCBI Taxonomy" id="362837"/>
    <lineage>
        <taxon>Bacteria</taxon>
        <taxon>Bacillati</taxon>
        <taxon>Mycoplasmatota</taxon>
        <taxon>Mollicutes</taxon>
        <taxon>Entomoplasmatales</taxon>
        <taxon>Spiroplasmataceae</taxon>
        <taxon>Spiroplasma</taxon>
    </lineage>
</organism>
<dbReference type="GO" id="GO:0005524">
    <property type="term" value="F:ATP binding"/>
    <property type="evidence" value="ECO:0007669"/>
    <property type="project" value="UniProtKB-KW"/>
</dbReference>